<dbReference type="EMBL" id="CAAALY010021585">
    <property type="protein sequence ID" value="VEL14553.1"/>
    <property type="molecule type" value="Genomic_DNA"/>
</dbReference>
<name>A0A3S4ZLG4_9PLAT</name>
<accession>A0A3S4ZLG4</accession>
<reference evidence="1" key="1">
    <citation type="submission" date="2018-11" db="EMBL/GenBank/DDBJ databases">
        <authorList>
            <consortium name="Pathogen Informatics"/>
        </authorList>
    </citation>
    <scope>NUCLEOTIDE SEQUENCE</scope>
</reference>
<dbReference type="AlphaFoldDB" id="A0A3S4ZLG4"/>
<comment type="caution">
    <text evidence="1">The sequence shown here is derived from an EMBL/GenBank/DDBJ whole genome shotgun (WGS) entry which is preliminary data.</text>
</comment>
<evidence type="ECO:0000313" key="2">
    <source>
        <dbReference type="Proteomes" id="UP000784294"/>
    </source>
</evidence>
<evidence type="ECO:0000313" key="1">
    <source>
        <dbReference type="EMBL" id="VEL14553.1"/>
    </source>
</evidence>
<proteinExistence type="predicted"/>
<gene>
    <name evidence="1" type="ORF">PXEA_LOCUS7993</name>
</gene>
<keyword evidence="2" id="KW-1185">Reference proteome</keyword>
<sequence length="158" mass="17466">MATRCCRQSIEPSRACHSSGAEAPVDAKGVLEQADEQKSRCGNRDGLIVLPQLRGLRKRGTVACARFAVYAETSSENDRRDEKCRSCRPSVCHCSVPAGSINWQPIEARFRETSLRSTDRQTDRQTHVSSESVRPGQVYMLAGRVLFKVPEAKGEGVE</sequence>
<protein>
    <submittedName>
        <fullName evidence="1">Uncharacterized protein</fullName>
    </submittedName>
</protein>
<dbReference type="Proteomes" id="UP000784294">
    <property type="component" value="Unassembled WGS sequence"/>
</dbReference>
<organism evidence="1 2">
    <name type="scientific">Protopolystoma xenopodis</name>
    <dbReference type="NCBI Taxonomy" id="117903"/>
    <lineage>
        <taxon>Eukaryota</taxon>
        <taxon>Metazoa</taxon>
        <taxon>Spiralia</taxon>
        <taxon>Lophotrochozoa</taxon>
        <taxon>Platyhelminthes</taxon>
        <taxon>Monogenea</taxon>
        <taxon>Polyopisthocotylea</taxon>
        <taxon>Polystomatidea</taxon>
        <taxon>Polystomatidae</taxon>
        <taxon>Protopolystoma</taxon>
    </lineage>
</organism>